<feature type="region of interest" description="Disordered" evidence="1">
    <location>
        <begin position="66"/>
        <end position="90"/>
    </location>
</feature>
<dbReference type="AlphaFoldDB" id="A0A8X6ICI9"/>
<sequence>MRQLGNQIQTVSSALEYLPKIGQKLQFLTMIDTRCSAHLNRAEISSHLINMLIPAIGRIELSTSYRDRSKRLSPPPPSSSQLAVAFEIES</sequence>
<reference evidence="2" key="1">
    <citation type="submission" date="2020-08" db="EMBL/GenBank/DDBJ databases">
        <title>Multicomponent nature underlies the extraordinary mechanical properties of spider dragline silk.</title>
        <authorList>
            <person name="Kono N."/>
            <person name="Nakamura H."/>
            <person name="Mori M."/>
            <person name="Yoshida Y."/>
            <person name="Ohtoshi R."/>
            <person name="Malay A.D."/>
            <person name="Moran D.A.P."/>
            <person name="Tomita M."/>
            <person name="Numata K."/>
            <person name="Arakawa K."/>
        </authorList>
    </citation>
    <scope>NUCLEOTIDE SEQUENCE</scope>
</reference>
<keyword evidence="3" id="KW-1185">Reference proteome</keyword>
<proteinExistence type="predicted"/>
<protein>
    <submittedName>
        <fullName evidence="2">Uncharacterized protein</fullName>
    </submittedName>
</protein>
<evidence type="ECO:0000313" key="2">
    <source>
        <dbReference type="EMBL" id="GFS40432.1"/>
    </source>
</evidence>
<accession>A0A8X6ICI9</accession>
<gene>
    <name evidence="2" type="ORF">TNIN_224451</name>
</gene>
<dbReference type="EMBL" id="BMAV01025304">
    <property type="protein sequence ID" value="GFS40432.1"/>
    <property type="molecule type" value="Genomic_DNA"/>
</dbReference>
<comment type="caution">
    <text evidence="2">The sequence shown here is derived from an EMBL/GenBank/DDBJ whole genome shotgun (WGS) entry which is preliminary data.</text>
</comment>
<name>A0A8X6ICI9_9ARAC</name>
<dbReference type="Proteomes" id="UP000886998">
    <property type="component" value="Unassembled WGS sequence"/>
</dbReference>
<evidence type="ECO:0000313" key="3">
    <source>
        <dbReference type="Proteomes" id="UP000886998"/>
    </source>
</evidence>
<organism evidence="2 3">
    <name type="scientific">Trichonephila inaurata madagascariensis</name>
    <dbReference type="NCBI Taxonomy" id="2747483"/>
    <lineage>
        <taxon>Eukaryota</taxon>
        <taxon>Metazoa</taxon>
        <taxon>Ecdysozoa</taxon>
        <taxon>Arthropoda</taxon>
        <taxon>Chelicerata</taxon>
        <taxon>Arachnida</taxon>
        <taxon>Araneae</taxon>
        <taxon>Araneomorphae</taxon>
        <taxon>Entelegynae</taxon>
        <taxon>Araneoidea</taxon>
        <taxon>Nephilidae</taxon>
        <taxon>Trichonephila</taxon>
        <taxon>Trichonephila inaurata</taxon>
    </lineage>
</organism>
<evidence type="ECO:0000256" key="1">
    <source>
        <dbReference type="SAM" id="MobiDB-lite"/>
    </source>
</evidence>